<evidence type="ECO:0000313" key="11">
    <source>
        <dbReference type="Proteomes" id="UP000593567"/>
    </source>
</evidence>
<evidence type="ECO:0000256" key="2">
    <source>
        <dbReference type="ARBA" id="ARBA00022723"/>
    </source>
</evidence>
<dbReference type="GO" id="GO:0005737">
    <property type="term" value="C:cytoplasm"/>
    <property type="evidence" value="ECO:0007669"/>
    <property type="project" value="UniProtKB-SubCell"/>
</dbReference>
<dbReference type="GO" id="GO:0070411">
    <property type="term" value="F:I-SMAD binding"/>
    <property type="evidence" value="ECO:0007669"/>
    <property type="project" value="TreeGrafter"/>
</dbReference>
<dbReference type="SMART" id="SM00524">
    <property type="entry name" value="DWB"/>
    <property type="match status" value="1"/>
</dbReference>
<comment type="caution">
    <text evidence="10">The sequence shown here is derived from an EMBL/GenBank/DDBJ whole genome shotgun (WGS) entry which is preliminary data.</text>
</comment>
<evidence type="ECO:0000256" key="1">
    <source>
        <dbReference type="ARBA" id="ARBA00005545"/>
    </source>
</evidence>
<dbReference type="InterPro" id="IPR036578">
    <property type="entry name" value="SMAD_MH1_sf"/>
</dbReference>
<dbReference type="GO" id="GO:0006357">
    <property type="term" value="P:regulation of transcription by RNA polymerase II"/>
    <property type="evidence" value="ECO:0007669"/>
    <property type="project" value="TreeGrafter"/>
</dbReference>
<dbReference type="SUPFAM" id="SSF56366">
    <property type="entry name" value="SMAD MH1 domain"/>
    <property type="match status" value="1"/>
</dbReference>
<gene>
    <name evidence="10" type="ORF">EB796_002176</name>
</gene>
<name>A0A7J7KMV2_BUGNE</name>
<dbReference type="PANTHER" id="PTHR13703:SF54">
    <property type="entry name" value="MOTHERS AGAINST DECAPENTAPLEGIC HOMOLOG"/>
    <property type="match status" value="1"/>
</dbReference>
<reference evidence="10" key="1">
    <citation type="submission" date="2020-06" db="EMBL/GenBank/DDBJ databases">
        <title>Draft genome of Bugula neritina, a colonial animal packing powerful symbionts and potential medicines.</title>
        <authorList>
            <person name="Rayko M."/>
        </authorList>
    </citation>
    <scope>NUCLEOTIDE SEQUENCE [LARGE SCALE GENOMIC DNA]</scope>
    <source>
        <strain evidence="10">Kwan_BN1</strain>
    </source>
</reference>
<keyword evidence="11" id="KW-1185">Reference proteome</keyword>
<comment type="similarity">
    <text evidence="1 7">Belongs to the dwarfin/SMAD family.</text>
</comment>
<dbReference type="OrthoDB" id="5946219at2759"/>
<dbReference type="GO" id="GO:0140416">
    <property type="term" value="F:transcription regulator inhibitor activity"/>
    <property type="evidence" value="ECO:0007669"/>
    <property type="project" value="TreeGrafter"/>
</dbReference>
<dbReference type="InterPro" id="IPR001132">
    <property type="entry name" value="SMAD_dom_Dwarfin-type"/>
</dbReference>
<dbReference type="Pfam" id="PF03166">
    <property type="entry name" value="MH2"/>
    <property type="match status" value="1"/>
</dbReference>
<feature type="domain" description="MH1" evidence="8">
    <location>
        <begin position="1"/>
        <end position="147"/>
    </location>
</feature>
<dbReference type="PANTHER" id="PTHR13703">
    <property type="entry name" value="SMAD"/>
    <property type="match status" value="1"/>
</dbReference>
<sequence length="366" mass="41015">MKIKSTLNSLLKRLDVDELETLLESVKSKGRAHTPCVHLPPFFHLDSHSSRCSDTGICTEYTSDINLQAPACTPCLGNREDVSWVVCRALRWPNLLHVDPLKQMPNCQIPAVVDGTPSGGGTEYDRKSHLLCVNPYHWCRVSDISTDLKPWPEDVIQSKDIQIDKKNSGFLTQSSTDTELCGSRPLSRQDYWCQVAYWELSIRIGKLLPITPTSIDIFQDLAQGGGVSLDALHRTHPPVSSSVGSVRSKIGAGVVLSKEGEKVWLFNRSERDVFVSSYFLNSHRTDTHTWRVCKVTPGYAVLVYDYSSISDQPCKQSSAVWEGPTDLHSVHISFIKGWGGAYSRQNILNCECWLEILMNKAVFAYR</sequence>
<dbReference type="GO" id="GO:0030154">
    <property type="term" value="P:cell differentiation"/>
    <property type="evidence" value="ECO:0007669"/>
    <property type="project" value="TreeGrafter"/>
</dbReference>
<dbReference type="AlphaFoldDB" id="A0A7J7KMV2"/>
<dbReference type="Gene3D" id="3.90.520.10">
    <property type="entry name" value="SMAD MH1 domain"/>
    <property type="match status" value="1"/>
</dbReference>
<comment type="subcellular location">
    <subcellularLocation>
        <location evidence="7">Cytoplasm</location>
    </subcellularLocation>
    <subcellularLocation>
        <location evidence="7">Nucleus</location>
    </subcellularLocation>
</comment>
<evidence type="ECO:0000256" key="5">
    <source>
        <dbReference type="ARBA" id="ARBA00023163"/>
    </source>
</evidence>
<dbReference type="InterPro" id="IPR017855">
    <property type="entry name" value="SMAD-like_dom_sf"/>
</dbReference>
<dbReference type="GO" id="GO:0071144">
    <property type="term" value="C:heteromeric SMAD protein complex"/>
    <property type="evidence" value="ECO:0007669"/>
    <property type="project" value="TreeGrafter"/>
</dbReference>
<evidence type="ECO:0000313" key="10">
    <source>
        <dbReference type="EMBL" id="KAF6039510.1"/>
    </source>
</evidence>
<evidence type="ECO:0000259" key="9">
    <source>
        <dbReference type="PROSITE" id="PS51076"/>
    </source>
</evidence>
<evidence type="ECO:0000256" key="6">
    <source>
        <dbReference type="ARBA" id="ARBA00023242"/>
    </source>
</evidence>
<proteinExistence type="inferred from homology"/>
<dbReference type="PROSITE" id="PS51076">
    <property type="entry name" value="MH2"/>
    <property type="match status" value="1"/>
</dbReference>
<keyword evidence="6 7" id="KW-0539">Nucleus</keyword>
<keyword evidence="4 7" id="KW-0805">Transcription regulation</keyword>
<dbReference type="GO" id="GO:0009653">
    <property type="term" value="P:anatomical structure morphogenesis"/>
    <property type="evidence" value="ECO:0007669"/>
    <property type="project" value="TreeGrafter"/>
</dbReference>
<accession>A0A7J7KMV2</accession>
<dbReference type="GO" id="GO:0060395">
    <property type="term" value="P:SMAD protein signal transduction"/>
    <property type="evidence" value="ECO:0007669"/>
    <property type="project" value="TreeGrafter"/>
</dbReference>
<dbReference type="PROSITE" id="PS51075">
    <property type="entry name" value="MH1"/>
    <property type="match status" value="1"/>
</dbReference>
<keyword evidence="5 7" id="KW-0804">Transcription</keyword>
<keyword evidence="7" id="KW-0963">Cytoplasm</keyword>
<keyword evidence="3" id="KW-0862">Zinc</keyword>
<dbReference type="Gene3D" id="2.60.200.10">
    <property type="match status" value="1"/>
</dbReference>
<dbReference type="InterPro" id="IPR013790">
    <property type="entry name" value="Dwarfin"/>
</dbReference>
<keyword evidence="2" id="KW-0479">Metal-binding</keyword>
<evidence type="ECO:0000256" key="3">
    <source>
        <dbReference type="ARBA" id="ARBA00022833"/>
    </source>
</evidence>
<protein>
    <recommendedName>
        <fullName evidence="7">Mothers against decapentaplegic homolog</fullName>
        <shortName evidence="7">MAD homolog</shortName>
        <shortName evidence="7">Mothers against DPP homolog</shortName>
    </recommendedName>
    <alternativeName>
        <fullName evidence="7">SMAD family member</fullName>
    </alternativeName>
</protein>
<dbReference type="InterPro" id="IPR003619">
    <property type="entry name" value="MAD_homology1_Dwarfin-type"/>
</dbReference>
<dbReference type="SMART" id="SM00523">
    <property type="entry name" value="DWA"/>
    <property type="match status" value="1"/>
</dbReference>
<dbReference type="Proteomes" id="UP000593567">
    <property type="component" value="Unassembled WGS sequence"/>
</dbReference>
<dbReference type="GO" id="GO:0046872">
    <property type="term" value="F:metal ion binding"/>
    <property type="evidence" value="ECO:0007669"/>
    <property type="project" value="UniProtKB-KW"/>
</dbReference>
<evidence type="ECO:0000256" key="4">
    <source>
        <dbReference type="ARBA" id="ARBA00023015"/>
    </source>
</evidence>
<organism evidence="10 11">
    <name type="scientific">Bugula neritina</name>
    <name type="common">Brown bryozoan</name>
    <name type="synonym">Sertularia neritina</name>
    <dbReference type="NCBI Taxonomy" id="10212"/>
    <lineage>
        <taxon>Eukaryota</taxon>
        <taxon>Metazoa</taxon>
        <taxon>Spiralia</taxon>
        <taxon>Lophotrochozoa</taxon>
        <taxon>Bryozoa</taxon>
        <taxon>Gymnolaemata</taxon>
        <taxon>Cheilostomatida</taxon>
        <taxon>Flustrina</taxon>
        <taxon>Buguloidea</taxon>
        <taxon>Bugulidae</taxon>
        <taxon>Bugula</taxon>
    </lineage>
</organism>
<dbReference type="InterPro" id="IPR008984">
    <property type="entry name" value="SMAD_FHA_dom_sf"/>
</dbReference>
<dbReference type="SUPFAM" id="SSF49879">
    <property type="entry name" value="SMAD/FHA domain"/>
    <property type="match status" value="1"/>
</dbReference>
<dbReference type="InterPro" id="IPR013019">
    <property type="entry name" value="MAD_homology_MH1"/>
</dbReference>
<feature type="domain" description="MH2" evidence="9">
    <location>
        <begin position="192"/>
        <end position="366"/>
    </location>
</feature>
<dbReference type="EMBL" id="VXIV02000245">
    <property type="protein sequence ID" value="KAF6039510.1"/>
    <property type="molecule type" value="Genomic_DNA"/>
</dbReference>
<evidence type="ECO:0000256" key="7">
    <source>
        <dbReference type="RuleBase" id="RU361195"/>
    </source>
</evidence>
<evidence type="ECO:0000259" key="8">
    <source>
        <dbReference type="PROSITE" id="PS51075"/>
    </source>
</evidence>
<dbReference type="Pfam" id="PF03165">
    <property type="entry name" value="MH1"/>
    <property type="match status" value="1"/>
</dbReference>